<feature type="compositionally biased region" description="Basic and acidic residues" evidence="1">
    <location>
        <begin position="618"/>
        <end position="627"/>
    </location>
</feature>
<feature type="compositionally biased region" description="Low complexity" evidence="1">
    <location>
        <begin position="465"/>
        <end position="498"/>
    </location>
</feature>
<dbReference type="AlphaFoldDB" id="A0A058Z347"/>
<dbReference type="RefSeq" id="XP_009497752.1">
    <property type="nucleotide sequence ID" value="XM_009499477.1"/>
</dbReference>
<feature type="compositionally biased region" description="Basic residues" evidence="1">
    <location>
        <begin position="37"/>
        <end position="47"/>
    </location>
</feature>
<accession>A0A058Z347</accession>
<protein>
    <submittedName>
        <fullName evidence="2">Uncharacterized protein</fullName>
    </submittedName>
</protein>
<keyword evidence="3" id="KW-1185">Reference proteome</keyword>
<feature type="region of interest" description="Disordered" evidence="1">
    <location>
        <begin position="1"/>
        <end position="59"/>
    </location>
</feature>
<feature type="region of interest" description="Disordered" evidence="1">
    <location>
        <begin position="242"/>
        <end position="268"/>
    </location>
</feature>
<evidence type="ECO:0000256" key="1">
    <source>
        <dbReference type="SAM" id="MobiDB-lite"/>
    </source>
</evidence>
<organism evidence="2">
    <name type="scientific">Fonticula alba</name>
    <name type="common">Slime mold</name>
    <dbReference type="NCBI Taxonomy" id="691883"/>
    <lineage>
        <taxon>Eukaryota</taxon>
        <taxon>Rotosphaerida</taxon>
        <taxon>Fonticulaceae</taxon>
        <taxon>Fonticula</taxon>
    </lineage>
</organism>
<dbReference type="Proteomes" id="UP000030693">
    <property type="component" value="Unassembled WGS sequence"/>
</dbReference>
<reference evidence="2" key="1">
    <citation type="submission" date="2013-04" db="EMBL/GenBank/DDBJ databases">
        <title>The Genome Sequence of Fonticula alba ATCC 38817.</title>
        <authorList>
            <consortium name="The Broad Institute Genomics Platform"/>
            <person name="Russ C."/>
            <person name="Cuomo C."/>
            <person name="Burger G."/>
            <person name="Gray M.W."/>
            <person name="Holland P.W.H."/>
            <person name="King N."/>
            <person name="Lang F.B.F."/>
            <person name="Roger A.J."/>
            <person name="Ruiz-Trillo I."/>
            <person name="Brown M."/>
            <person name="Walker B."/>
            <person name="Young S."/>
            <person name="Zeng Q."/>
            <person name="Gargeya S."/>
            <person name="Fitzgerald M."/>
            <person name="Haas B."/>
            <person name="Abouelleil A."/>
            <person name="Allen A.W."/>
            <person name="Alvarado L."/>
            <person name="Arachchi H.M."/>
            <person name="Berlin A.M."/>
            <person name="Chapman S.B."/>
            <person name="Gainer-Dewar J."/>
            <person name="Goldberg J."/>
            <person name="Griggs A."/>
            <person name="Gujja S."/>
            <person name="Hansen M."/>
            <person name="Howarth C."/>
            <person name="Imamovic A."/>
            <person name="Ireland A."/>
            <person name="Larimer J."/>
            <person name="McCowan C."/>
            <person name="Murphy C."/>
            <person name="Pearson M."/>
            <person name="Poon T.W."/>
            <person name="Priest M."/>
            <person name="Roberts A."/>
            <person name="Saif S."/>
            <person name="Shea T."/>
            <person name="Sisk P."/>
            <person name="Sykes S."/>
            <person name="Wortman J."/>
            <person name="Nusbaum C."/>
            <person name="Birren B."/>
        </authorList>
    </citation>
    <scope>NUCLEOTIDE SEQUENCE [LARGE SCALE GENOMIC DNA]</scope>
    <source>
        <strain evidence="2">ATCC 38817</strain>
    </source>
</reference>
<evidence type="ECO:0000313" key="2">
    <source>
        <dbReference type="EMBL" id="KCV67932.1"/>
    </source>
</evidence>
<feature type="region of interest" description="Disordered" evidence="1">
    <location>
        <begin position="95"/>
        <end position="114"/>
    </location>
</feature>
<feature type="compositionally biased region" description="Basic residues" evidence="1">
    <location>
        <begin position="523"/>
        <end position="536"/>
    </location>
</feature>
<evidence type="ECO:0000313" key="3">
    <source>
        <dbReference type="Proteomes" id="UP000030693"/>
    </source>
</evidence>
<feature type="compositionally biased region" description="Basic residues" evidence="1">
    <location>
        <begin position="593"/>
        <end position="617"/>
    </location>
</feature>
<sequence>MRAQEPTRAGRPGASTGPSPPGKGEGLAPAPAEPRPRGHQRPGRRRQSGPPPGGIQRVGPQEVVPLIGVARAIRALLQRRVQGILIMNGGHAGDPINAGPSPGGPGHQPAAHRTPGTMLRQKRMLLLEGTGGHGRTTVTGPAIRRALALRAIRPGRSPTLGALIRPGDRRVGRCVLPDRGLVALLLLLLLPACQAGRRVHMRHPLDQLIPAIDELHVHDAGILQLPGPVELFHTPPVVAHQEETNGQPVRDNDNGPRPGGPPPAHQPIQGLQEERHPVEDIGPGLAAVREPEEEPPQAAATLPQGPLGLLRPGLQIAAILLPEPGVLDDPRREVHPLGRDLLLESLQGLLAALIGGGVEKEQLIVPGPEAQMPAIGRPGRVLLLALIHPVVHAHKPREPGPGRAGLLPAALGQADLAVRRAGIHRRVDIGLGFPMADQQNPPGGRSQETPVVRLLDPPEQQRPDGIAQPGQQGRQQVPQPEGPLPQQQHRGQQQAPQPGHRRPGGPGWRGARRPGSPVEPRPRARGSIRRARRRQARLQPGPQAKEVAQSGGRLGGGREGALRPRGRLGKEILQRGLRPEAGRPGGGALRGRAPGRHHRQGAGRQDLRRRGRRRGGGGRREGPGQVA</sequence>
<gene>
    <name evidence="2" type="ORF">H696_05658</name>
</gene>
<dbReference type="EMBL" id="KB932212">
    <property type="protein sequence ID" value="KCV67932.1"/>
    <property type="molecule type" value="Genomic_DNA"/>
</dbReference>
<proteinExistence type="predicted"/>
<feature type="region of interest" description="Disordered" evidence="1">
    <location>
        <begin position="456"/>
        <end position="627"/>
    </location>
</feature>
<dbReference type="GeneID" id="20530383"/>
<name>A0A058Z347_FONAL</name>
<feature type="compositionally biased region" description="Basic and acidic residues" evidence="1">
    <location>
        <begin position="568"/>
        <end position="581"/>
    </location>
</feature>